<feature type="compositionally biased region" description="Basic and acidic residues" evidence="1">
    <location>
        <begin position="8"/>
        <end position="27"/>
    </location>
</feature>
<dbReference type="Proteomes" id="UP001259659">
    <property type="component" value="Unassembled WGS sequence"/>
</dbReference>
<keyword evidence="3" id="KW-0347">Helicase</keyword>
<keyword evidence="3" id="KW-0378">Hydrolase</keyword>
<dbReference type="InterPro" id="IPR014001">
    <property type="entry name" value="Helicase_ATP-bd"/>
</dbReference>
<reference evidence="3 4" key="1">
    <citation type="submission" date="2022-06" db="EMBL/GenBank/DDBJ databases">
        <title>Haloarcula sp. a new haloarchaeum isolate from saline soil.</title>
        <authorList>
            <person name="Strakova D."/>
            <person name="Galisteo C."/>
            <person name="Sanchez-Porro C."/>
            <person name="Ventosa A."/>
        </authorList>
    </citation>
    <scope>NUCLEOTIDE SEQUENCE [LARGE SCALE GENOMIC DNA]</scope>
    <source>
        <strain evidence="3 4">S1CR25-12</strain>
    </source>
</reference>
<accession>A0ABU2F8W6</accession>
<dbReference type="InterPro" id="IPR050742">
    <property type="entry name" value="Helicase_Restrict-Modif_Enz"/>
</dbReference>
<dbReference type="PROSITE" id="PS51194">
    <property type="entry name" value="HELICASE_CTER"/>
    <property type="match status" value="1"/>
</dbReference>
<dbReference type="PANTHER" id="PTHR47396:SF1">
    <property type="entry name" value="ATP-DEPENDENT HELICASE IRC3-RELATED"/>
    <property type="match status" value="1"/>
</dbReference>
<organism evidence="3 4">
    <name type="scientific">Haloarcula saliterrae</name>
    <dbReference type="NCBI Taxonomy" id="2950534"/>
    <lineage>
        <taxon>Archaea</taxon>
        <taxon>Methanobacteriati</taxon>
        <taxon>Methanobacteriota</taxon>
        <taxon>Stenosarchaea group</taxon>
        <taxon>Halobacteria</taxon>
        <taxon>Halobacteriales</taxon>
        <taxon>Haloarculaceae</taxon>
        <taxon>Haloarcula</taxon>
    </lineage>
</organism>
<feature type="compositionally biased region" description="Polar residues" evidence="1">
    <location>
        <begin position="752"/>
        <end position="764"/>
    </location>
</feature>
<dbReference type="Gene3D" id="3.40.50.300">
    <property type="entry name" value="P-loop containing nucleotide triphosphate hydrolases"/>
    <property type="match status" value="2"/>
</dbReference>
<dbReference type="PANTHER" id="PTHR47396">
    <property type="entry name" value="TYPE I RESTRICTION ENZYME ECOKI R PROTEIN"/>
    <property type="match status" value="1"/>
</dbReference>
<evidence type="ECO:0000259" key="2">
    <source>
        <dbReference type="PROSITE" id="PS51194"/>
    </source>
</evidence>
<name>A0ABU2F8W6_9EURY</name>
<dbReference type="Pfam" id="PF00271">
    <property type="entry name" value="Helicase_C"/>
    <property type="match status" value="1"/>
</dbReference>
<gene>
    <name evidence="3" type="ORF">NDI56_04625</name>
</gene>
<dbReference type="InterPro" id="IPR027417">
    <property type="entry name" value="P-loop_NTPase"/>
</dbReference>
<dbReference type="RefSeq" id="WP_310918256.1">
    <property type="nucleotide sequence ID" value="NZ_JAMQON010000001.1"/>
</dbReference>
<feature type="region of interest" description="Disordered" evidence="1">
    <location>
        <begin position="738"/>
        <end position="764"/>
    </location>
</feature>
<keyword evidence="4" id="KW-1185">Reference proteome</keyword>
<keyword evidence="3" id="KW-0067">ATP-binding</keyword>
<dbReference type="InterPro" id="IPR001650">
    <property type="entry name" value="Helicase_C-like"/>
</dbReference>
<dbReference type="EMBL" id="JAMQON010000001">
    <property type="protein sequence ID" value="MDS0258694.1"/>
    <property type="molecule type" value="Genomic_DNA"/>
</dbReference>
<proteinExistence type="predicted"/>
<evidence type="ECO:0000313" key="3">
    <source>
        <dbReference type="EMBL" id="MDS0258694.1"/>
    </source>
</evidence>
<sequence>MPGNDPLQSRDDHTTPSEQFRKDRLERDEIDPTTYPAQVDRAAADILRGIAVGATDDPTDIGGTIDKFNFDSATGQFYTEGLIEIAGEDSPLAANLREYDYETIGDLAFQLNSLRHTLRETGSSMDIDRALEALLEKTAAAAIERSVKSGGNDGAGLRALRDTDSVSDLTARLFSDPRVDAYAQALVEQIPASDTDSAELVEQLDEARMTTPLWNHQREALERWHTNQQRGYVDMATATGKTVLGLAAIALRYGSLHPTDTSEAPELRDTSDIPAAATRPRVLIVAGTELLLGQWRAELDEHLDIPRDRTEPVSDDDRMIELSWGDIEFRTAQGLLETPEFTRYDLVILDEAHRYSSGKTDGRGWGDLFEDLTAGADAILAMSGSVDSGWTGDETAENALEQHLDQCYKFDVAKARREGVIADFTWQVRYLPVTGDRVDRLGSQTRITSASYDSETGTINADRLNVDATNLPTDIVDYNDLRSFVQSNNGGDLRSSSTQFDAFASALLARKPLRWNTAPDSEAIAALVAEHAPAQKTVVLVRSYDAAAELRSILTERHGISDDAIVAFTDSSEDRLEKIERFNELSQGVIIGPGDLLGTGVDMPDAEVAVNVSRGGVNASLVQRIGRVLRNPTGDKEATFYHLVAQPLETDAIDTVEDGAQLLERAAEFRALGDTFREVPSYKSHDDVASTLVTLENEGVKLFERIDDETQLVTADEAHEHVRTLQAMVYDAAANADDPTARDRPVLESWGDASTGTDQTSEETFPQRNAAYERYRLSLGPYRVAKAVATQYYDTAIDIEERDGRYHVEFEDDELASTEYHEDFERWLNSYRQWRERCDNRDGSGEPGSLPQYKSEWPEPPEDKGVMLPREVVDEIGISYADADPIFFPYVDGELYALPLPDGQYLTVDGITESPDGPSEEPTAEEGAGYTIDAVLLAAARARDESLDETLSQAVTGFLKEAIEKDSIASEASESNSRAEVDVELSDRHERLLQALAEEEPAIDGVSDLLDIALRQELEETSDGVTISLDGVMIAAVRSQIDEDTSVEDHVTKTLTDALERNLN</sequence>
<feature type="region of interest" description="Disordered" evidence="1">
    <location>
        <begin position="839"/>
        <end position="865"/>
    </location>
</feature>
<dbReference type="GO" id="GO:0004386">
    <property type="term" value="F:helicase activity"/>
    <property type="evidence" value="ECO:0007669"/>
    <property type="project" value="UniProtKB-KW"/>
</dbReference>
<dbReference type="Pfam" id="PF04851">
    <property type="entry name" value="ResIII"/>
    <property type="match status" value="1"/>
</dbReference>
<feature type="domain" description="Helicase C-terminal" evidence="2">
    <location>
        <begin position="523"/>
        <end position="687"/>
    </location>
</feature>
<dbReference type="InterPro" id="IPR006935">
    <property type="entry name" value="Helicase/UvrB_N"/>
</dbReference>
<keyword evidence="3" id="KW-0547">Nucleotide-binding</keyword>
<dbReference type="SMART" id="SM00487">
    <property type="entry name" value="DEXDc"/>
    <property type="match status" value="1"/>
</dbReference>
<dbReference type="SUPFAM" id="SSF52540">
    <property type="entry name" value="P-loop containing nucleoside triphosphate hydrolases"/>
    <property type="match status" value="1"/>
</dbReference>
<feature type="region of interest" description="Disordered" evidence="1">
    <location>
        <begin position="1"/>
        <end position="36"/>
    </location>
</feature>
<comment type="caution">
    <text evidence="3">The sequence shown here is derived from an EMBL/GenBank/DDBJ whole genome shotgun (WGS) entry which is preliminary data.</text>
</comment>
<protein>
    <submittedName>
        <fullName evidence="3">DEAD/DEAH box helicase family protein</fullName>
    </submittedName>
</protein>
<evidence type="ECO:0000313" key="4">
    <source>
        <dbReference type="Proteomes" id="UP001259659"/>
    </source>
</evidence>
<evidence type="ECO:0000256" key="1">
    <source>
        <dbReference type="SAM" id="MobiDB-lite"/>
    </source>
</evidence>